<dbReference type="PANTHER" id="PTHR43782:SF3">
    <property type="entry name" value="ARGINASE"/>
    <property type="match status" value="1"/>
</dbReference>
<evidence type="ECO:0000256" key="4">
    <source>
        <dbReference type="PROSITE-ProRule" id="PRU00742"/>
    </source>
</evidence>
<keyword evidence="1" id="KW-0479">Metal-binding</keyword>
<keyword evidence="6" id="KW-1185">Reference proteome</keyword>
<keyword evidence="2" id="KW-0378">Hydrolase</keyword>
<dbReference type="PROSITE" id="PS51409">
    <property type="entry name" value="ARGINASE_2"/>
    <property type="match status" value="1"/>
</dbReference>
<evidence type="ECO:0000313" key="6">
    <source>
        <dbReference type="Proteomes" id="UP001291912"/>
    </source>
</evidence>
<dbReference type="EMBL" id="JAWJYN010000001">
    <property type="protein sequence ID" value="MDZ8161628.1"/>
    <property type="molecule type" value="Genomic_DNA"/>
</dbReference>
<dbReference type="PRINTS" id="PR00116">
    <property type="entry name" value="ARGINASE"/>
</dbReference>
<reference evidence="5 6" key="1">
    <citation type="submission" date="2023-10" db="EMBL/GenBank/DDBJ databases">
        <title>Microbacterium xanthum sp. nov., isolated from seaweed.</title>
        <authorList>
            <person name="Lee S.D."/>
        </authorList>
    </citation>
    <scope>NUCLEOTIDE SEQUENCE [LARGE SCALE GENOMIC DNA]</scope>
    <source>
        <strain evidence="5 6">KCTC 19124</strain>
    </source>
</reference>
<evidence type="ECO:0000256" key="1">
    <source>
        <dbReference type="ARBA" id="ARBA00022723"/>
    </source>
</evidence>
<dbReference type="SUPFAM" id="SSF52768">
    <property type="entry name" value="Arginase/deacetylase"/>
    <property type="match status" value="1"/>
</dbReference>
<protein>
    <submittedName>
        <fullName evidence="5">Arginase family protein</fullName>
    </submittedName>
</protein>
<dbReference type="InterPro" id="IPR023696">
    <property type="entry name" value="Ureohydrolase_dom_sf"/>
</dbReference>
<comment type="caution">
    <text evidence="5">The sequence shown here is derived from an EMBL/GenBank/DDBJ whole genome shotgun (WGS) entry which is preliminary data.</text>
</comment>
<sequence>MSRFVVVPQWQGSGSSRAMRLVDGAGAIAGDLPRTACTPLEVPLEAGESLGSGIRRLSSLVRVRDLLERELAGAEEPVLVVGGDCGVAIGAVSAVASPDLALVWFDAHPDLHTPESSPSGAFGGMVLRAILGDAPAQLALPAGTITDDRVVLAASRDVDPAESAFLASSAVRTVPADAFTDPAVFADAVRATGASRVHIHVDLDVLDPSAVRGVSQPVPFGPSVAELVGAIRAVREVLPTAGATLTGFAPASPEAAVDDLGAILRIIGALA</sequence>
<dbReference type="CDD" id="cd09999">
    <property type="entry name" value="Arginase-like_1"/>
    <property type="match status" value="1"/>
</dbReference>
<dbReference type="Proteomes" id="UP001291912">
    <property type="component" value="Unassembled WGS sequence"/>
</dbReference>
<dbReference type="Pfam" id="PF00491">
    <property type="entry name" value="Arginase"/>
    <property type="match status" value="1"/>
</dbReference>
<accession>A0ABU5N6C7</accession>
<dbReference type="Gene3D" id="3.40.800.10">
    <property type="entry name" value="Ureohydrolase domain"/>
    <property type="match status" value="1"/>
</dbReference>
<evidence type="ECO:0000256" key="3">
    <source>
        <dbReference type="ARBA" id="ARBA00023211"/>
    </source>
</evidence>
<organism evidence="5 6">
    <name type="scientific">Microbacterium aquimaris</name>
    <dbReference type="NCBI Taxonomy" id="459816"/>
    <lineage>
        <taxon>Bacteria</taxon>
        <taxon>Bacillati</taxon>
        <taxon>Actinomycetota</taxon>
        <taxon>Actinomycetes</taxon>
        <taxon>Micrococcales</taxon>
        <taxon>Microbacteriaceae</taxon>
        <taxon>Microbacterium</taxon>
    </lineage>
</organism>
<gene>
    <name evidence="5" type="ORF">R2Q92_07220</name>
</gene>
<name>A0ABU5N6C7_9MICO</name>
<comment type="similarity">
    <text evidence="4">Belongs to the arginase family.</text>
</comment>
<dbReference type="RefSeq" id="WP_194425119.1">
    <property type="nucleotide sequence ID" value="NZ_BAAAPT010000001.1"/>
</dbReference>
<dbReference type="InterPro" id="IPR006035">
    <property type="entry name" value="Ureohydrolase"/>
</dbReference>
<proteinExistence type="inferred from homology"/>
<keyword evidence="3" id="KW-0464">Manganese</keyword>
<evidence type="ECO:0000256" key="2">
    <source>
        <dbReference type="ARBA" id="ARBA00022801"/>
    </source>
</evidence>
<evidence type="ECO:0000313" key="5">
    <source>
        <dbReference type="EMBL" id="MDZ8161628.1"/>
    </source>
</evidence>
<dbReference type="PANTHER" id="PTHR43782">
    <property type="entry name" value="ARGINASE"/>
    <property type="match status" value="1"/>
</dbReference>